<dbReference type="EMBL" id="MLJW01000707">
    <property type="protein sequence ID" value="OIQ83396.1"/>
    <property type="molecule type" value="Genomic_DNA"/>
</dbReference>
<dbReference type="AlphaFoldDB" id="A0A1J5QU63"/>
<evidence type="ECO:0008006" key="4">
    <source>
        <dbReference type="Google" id="ProtNLM"/>
    </source>
</evidence>
<feature type="compositionally biased region" description="Low complexity" evidence="1">
    <location>
        <begin position="21"/>
        <end position="38"/>
    </location>
</feature>
<feature type="transmembrane region" description="Helical" evidence="2">
    <location>
        <begin position="145"/>
        <end position="165"/>
    </location>
</feature>
<feature type="region of interest" description="Disordered" evidence="1">
    <location>
        <begin position="1"/>
        <end position="48"/>
    </location>
</feature>
<feature type="transmembrane region" description="Helical" evidence="2">
    <location>
        <begin position="111"/>
        <end position="133"/>
    </location>
</feature>
<organism evidence="3">
    <name type="scientific">mine drainage metagenome</name>
    <dbReference type="NCBI Taxonomy" id="410659"/>
    <lineage>
        <taxon>unclassified sequences</taxon>
        <taxon>metagenomes</taxon>
        <taxon>ecological metagenomes</taxon>
    </lineage>
</organism>
<comment type="caution">
    <text evidence="3">The sequence shown here is derived from an EMBL/GenBank/DDBJ whole genome shotgun (WGS) entry which is preliminary data.</text>
</comment>
<feature type="transmembrane region" description="Helical" evidence="2">
    <location>
        <begin position="53"/>
        <end position="71"/>
    </location>
</feature>
<name>A0A1J5QU63_9ZZZZ</name>
<feature type="transmembrane region" description="Helical" evidence="2">
    <location>
        <begin position="83"/>
        <end position="102"/>
    </location>
</feature>
<evidence type="ECO:0000313" key="3">
    <source>
        <dbReference type="EMBL" id="OIQ83396.1"/>
    </source>
</evidence>
<keyword evidence="2" id="KW-0812">Transmembrane</keyword>
<keyword evidence="2" id="KW-0472">Membrane</keyword>
<proteinExistence type="predicted"/>
<gene>
    <name evidence="3" type="ORF">GALL_348040</name>
</gene>
<keyword evidence="2" id="KW-1133">Transmembrane helix</keyword>
<reference evidence="3" key="1">
    <citation type="submission" date="2016-10" db="EMBL/GenBank/DDBJ databases">
        <title>Sequence of Gallionella enrichment culture.</title>
        <authorList>
            <person name="Poehlein A."/>
            <person name="Muehling M."/>
            <person name="Daniel R."/>
        </authorList>
    </citation>
    <scope>NUCLEOTIDE SEQUENCE</scope>
</reference>
<evidence type="ECO:0000256" key="2">
    <source>
        <dbReference type="SAM" id="Phobius"/>
    </source>
</evidence>
<protein>
    <recommendedName>
        <fullName evidence="4">Integral membrane protein</fullName>
    </recommendedName>
</protein>
<sequence length="178" mass="18263">MADAADLGDLMTEPIEPQEPPVVETQVAGGPSAGGSASTPHGVPSTSSGPGRVLVAVYGVFALAATARAGFQIATKLSEAPLAYLLSALSAVVYVAATFALARGGRLARRIAWAACSVELVGVLAVGTLSVLSPQDFPQATVWSVFGQGYGYVPLVLPVLGLLWLRRTRPVPVQVTSH</sequence>
<evidence type="ECO:0000256" key="1">
    <source>
        <dbReference type="SAM" id="MobiDB-lite"/>
    </source>
</evidence>
<accession>A0A1J5QU63</accession>